<dbReference type="AlphaFoldDB" id="A0A7X5ZXF4"/>
<feature type="signal peptide" evidence="2">
    <location>
        <begin position="1"/>
        <end position="23"/>
    </location>
</feature>
<name>A0A7X5ZXF4_9SPHN</name>
<keyword evidence="2" id="KW-0732">Signal</keyword>
<dbReference type="Proteomes" id="UP000564677">
    <property type="component" value="Unassembled WGS sequence"/>
</dbReference>
<evidence type="ECO:0000313" key="4">
    <source>
        <dbReference type="Proteomes" id="UP000564677"/>
    </source>
</evidence>
<evidence type="ECO:0000256" key="2">
    <source>
        <dbReference type="SAM" id="SignalP"/>
    </source>
</evidence>
<feature type="region of interest" description="Disordered" evidence="1">
    <location>
        <begin position="244"/>
        <end position="275"/>
    </location>
</feature>
<evidence type="ECO:0000256" key="1">
    <source>
        <dbReference type="SAM" id="MobiDB-lite"/>
    </source>
</evidence>
<accession>A0A7X5ZXF4</accession>
<feature type="compositionally biased region" description="Low complexity" evidence="1">
    <location>
        <begin position="256"/>
        <end position="275"/>
    </location>
</feature>
<organism evidence="3 4">
    <name type="scientific">Sphingomonas leidyi</name>
    <dbReference type="NCBI Taxonomy" id="68569"/>
    <lineage>
        <taxon>Bacteria</taxon>
        <taxon>Pseudomonadati</taxon>
        <taxon>Pseudomonadota</taxon>
        <taxon>Alphaproteobacteria</taxon>
        <taxon>Sphingomonadales</taxon>
        <taxon>Sphingomonadaceae</taxon>
        <taxon>Sphingomonas</taxon>
    </lineage>
</organism>
<feature type="chain" id="PRO_5030610910" evidence="2">
    <location>
        <begin position="24"/>
        <end position="287"/>
    </location>
</feature>
<dbReference type="InterPro" id="IPR019613">
    <property type="entry name" value="DUF4198"/>
</dbReference>
<gene>
    <name evidence="3" type="ORF">FHR20_004099</name>
</gene>
<dbReference type="EMBL" id="JAASQV010000005">
    <property type="protein sequence ID" value="NIJ67121.1"/>
    <property type="molecule type" value="Genomic_DNA"/>
</dbReference>
<dbReference type="RefSeq" id="WP_167301411.1">
    <property type="nucleotide sequence ID" value="NZ_JAASQV010000005.1"/>
</dbReference>
<reference evidence="3 4" key="1">
    <citation type="submission" date="2020-03" db="EMBL/GenBank/DDBJ databases">
        <title>Genomic Encyclopedia of Type Strains, Phase IV (KMG-IV): sequencing the most valuable type-strain genomes for metagenomic binning, comparative biology and taxonomic classification.</title>
        <authorList>
            <person name="Goeker M."/>
        </authorList>
    </citation>
    <scope>NUCLEOTIDE SEQUENCE [LARGE SCALE GENOMIC DNA]</scope>
    <source>
        <strain evidence="3 4">DSM 4733</strain>
    </source>
</reference>
<sequence>MNFRKPLIAAAAIAAIAAPAAIAHRMWMVPSSTTVSGTDNWVTVDAAVSNDLFFFDHQPLRAVPLVTQPDGTEGKVENHNVGKFRATFDLHLTQQGTYKVAVVNEGVFGSYMLNGERKMLPRGTTAATLAAAIPAGATDVQTAENLSRNEIFITQGAPTATVFKASGKGIELAPITHPNDLVTNEPANFQFLKNGKPGAGLTVTVIPGGIRYRNDLKEQVLKTDAAGKVSIKWGDPGMYWVMVNEGGERPEGPGAGAQRPAGAAPSGPAGPPRARVSYVTTLEVLAP</sequence>
<dbReference type="Pfam" id="PF10670">
    <property type="entry name" value="DUF4198"/>
    <property type="match status" value="1"/>
</dbReference>
<comment type="caution">
    <text evidence="3">The sequence shown here is derived from an EMBL/GenBank/DDBJ whole genome shotgun (WGS) entry which is preliminary data.</text>
</comment>
<evidence type="ECO:0000313" key="3">
    <source>
        <dbReference type="EMBL" id="NIJ67121.1"/>
    </source>
</evidence>
<protein>
    <submittedName>
        <fullName evidence="3">Putative GH25 family protein</fullName>
    </submittedName>
</protein>
<keyword evidence="4" id="KW-1185">Reference proteome</keyword>
<proteinExistence type="predicted"/>